<organism evidence="3 4">
    <name type="scientific">Aspergillus steynii IBT 23096</name>
    <dbReference type="NCBI Taxonomy" id="1392250"/>
    <lineage>
        <taxon>Eukaryota</taxon>
        <taxon>Fungi</taxon>
        <taxon>Dikarya</taxon>
        <taxon>Ascomycota</taxon>
        <taxon>Pezizomycotina</taxon>
        <taxon>Eurotiomycetes</taxon>
        <taxon>Eurotiomycetidae</taxon>
        <taxon>Eurotiales</taxon>
        <taxon>Aspergillaceae</taxon>
        <taxon>Aspergillus</taxon>
        <taxon>Aspergillus subgen. Circumdati</taxon>
    </lineage>
</organism>
<evidence type="ECO:0000313" key="3">
    <source>
        <dbReference type="EMBL" id="PLB45954.1"/>
    </source>
</evidence>
<dbReference type="EMBL" id="MSFO01000007">
    <property type="protein sequence ID" value="PLB45954.1"/>
    <property type="molecule type" value="Genomic_DNA"/>
</dbReference>
<dbReference type="GeneID" id="36560154"/>
<dbReference type="OrthoDB" id="4504150at2759"/>
<dbReference type="VEuPathDB" id="FungiDB:P170DRAFT_467136"/>
<gene>
    <name evidence="3" type="ORF">P170DRAFT_467136</name>
</gene>
<accession>A0A2I2FZ89</accession>
<keyword evidence="2" id="KW-0812">Transmembrane</keyword>
<feature type="compositionally biased region" description="Polar residues" evidence="1">
    <location>
        <begin position="86"/>
        <end position="95"/>
    </location>
</feature>
<protein>
    <submittedName>
        <fullName evidence="3">Uncharacterized protein</fullName>
    </submittedName>
</protein>
<proteinExistence type="predicted"/>
<reference evidence="3 4" key="1">
    <citation type="submission" date="2016-12" db="EMBL/GenBank/DDBJ databases">
        <title>The genomes of Aspergillus section Nigri reveals drivers in fungal speciation.</title>
        <authorList>
            <consortium name="DOE Joint Genome Institute"/>
            <person name="Vesth T.C."/>
            <person name="Nybo J."/>
            <person name="Theobald S."/>
            <person name="Brandl J."/>
            <person name="Frisvad J.C."/>
            <person name="Nielsen K.F."/>
            <person name="Lyhne E.K."/>
            <person name="Kogle M.E."/>
            <person name="Kuo A."/>
            <person name="Riley R."/>
            <person name="Clum A."/>
            <person name="Nolan M."/>
            <person name="Lipzen A."/>
            <person name="Salamov A."/>
            <person name="Henrissat B."/>
            <person name="Wiebenga A."/>
            <person name="De Vries R.P."/>
            <person name="Grigoriev I.V."/>
            <person name="Mortensen U.H."/>
            <person name="Andersen M.R."/>
            <person name="Baker S.E."/>
        </authorList>
    </citation>
    <scope>NUCLEOTIDE SEQUENCE [LARGE SCALE GENOMIC DNA]</scope>
    <source>
        <strain evidence="3 4">IBT 23096</strain>
    </source>
</reference>
<keyword evidence="4" id="KW-1185">Reference proteome</keyword>
<dbReference type="RefSeq" id="XP_024701256.1">
    <property type="nucleotide sequence ID" value="XM_024852456.1"/>
</dbReference>
<sequence>MASLSILIPLYPSLCILLSSSLMLYLYRRSIRHALARFSRTYANTTIFRKNTTQIRGHYTQLDLDNREEDLESGFEPENELKTTSDDNNQNQDPRTNPKPKTRIQSPLSAYFNADTSLIHPHLLSPTAPPTPGWERQLRHRIDEGRGLGAWQDRLAERTVRWLFTFSPESSPSTSTSTSTSL</sequence>
<feature type="region of interest" description="Disordered" evidence="1">
    <location>
        <begin position="70"/>
        <end position="105"/>
    </location>
</feature>
<keyword evidence="2" id="KW-1133">Transmembrane helix</keyword>
<keyword evidence="2" id="KW-0472">Membrane</keyword>
<evidence type="ECO:0000256" key="1">
    <source>
        <dbReference type="SAM" id="MobiDB-lite"/>
    </source>
</evidence>
<comment type="caution">
    <text evidence="3">The sequence shown here is derived from an EMBL/GenBank/DDBJ whole genome shotgun (WGS) entry which is preliminary data.</text>
</comment>
<name>A0A2I2FZ89_9EURO</name>
<dbReference type="AlphaFoldDB" id="A0A2I2FZ89"/>
<dbReference type="Proteomes" id="UP000234275">
    <property type="component" value="Unassembled WGS sequence"/>
</dbReference>
<evidence type="ECO:0000256" key="2">
    <source>
        <dbReference type="SAM" id="Phobius"/>
    </source>
</evidence>
<evidence type="ECO:0000313" key="4">
    <source>
        <dbReference type="Proteomes" id="UP000234275"/>
    </source>
</evidence>
<feature type="transmembrane region" description="Helical" evidence="2">
    <location>
        <begin position="6"/>
        <end position="27"/>
    </location>
</feature>